<accession>A0ABW8JH94</accession>
<evidence type="ECO:0000256" key="1">
    <source>
        <dbReference type="ARBA" id="ARBA00022723"/>
    </source>
</evidence>
<dbReference type="InterPro" id="IPR008707">
    <property type="entry name" value="B-propeller_PilY1"/>
</dbReference>
<evidence type="ECO:0000313" key="6">
    <source>
        <dbReference type="Proteomes" id="UP001620461"/>
    </source>
</evidence>
<dbReference type="EMBL" id="JADIKJ010000008">
    <property type="protein sequence ID" value="MFK2900420.1"/>
    <property type="molecule type" value="Genomic_DNA"/>
</dbReference>
<keyword evidence="6" id="KW-1185">Reference proteome</keyword>
<protein>
    <submittedName>
        <fullName evidence="5">Pilus assembly protein PilY</fullName>
    </submittedName>
</protein>
<evidence type="ECO:0000313" key="5">
    <source>
        <dbReference type="EMBL" id="MFK2900420.1"/>
    </source>
</evidence>
<keyword evidence="2" id="KW-0106">Calcium</keyword>
<keyword evidence="1" id="KW-0479">Metal-binding</keyword>
<dbReference type="RefSeq" id="WP_404546877.1">
    <property type="nucleotide sequence ID" value="NZ_JADIKJ010000008.1"/>
</dbReference>
<comment type="caution">
    <text evidence="5">The sequence shown here is derived from an EMBL/GenBank/DDBJ whole genome shotgun (WGS) entry which is preliminary data.</text>
</comment>
<evidence type="ECO:0000256" key="3">
    <source>
        <dbReference type="SAM" id="MobiDB-lite"/>
    </source>
</evidence>
<reference evidence="5 6" key="1">
    <citation type="submission" date="2020-10" db="EMBL/GenBank/DDBJ databases">
        <title>Phylogeny of dyella-like bacteria.</title>
        <authorList>
            <person name="Fu J."/>
        </authorList>
    </citation>
    <scope>NUCLEOTIDE SEQUENCE [LARGE SCALE GENOMIC DNA]</scope>
    <source>
        <strain evidence="5 6">JP1</strain>
    </source>
</reference>
<organism evidence="5 6">
    <name type="scientific">Dyella jejuensis</name>
    <dbReference type="NCBI Taxonomy" id="1432009"/>
    <lineage>
        <taxon>Bacteria</taxon>
        <taxon>Pseudomonadati</taxon>
        <taxon>Pseudomonadota</taxon>
        <taxon>Gammaproteobacteria</taxon>
        <taxon>Lysobacterales</taxon>
        <taxon>Rhodanobacteraceae</taxon>
        <taxon>Dyella</taxon>
    </lineage>
</organism>
<dbReference type="Proteomes" id="UP001620461">
    <property type="component" value="Unassembled WGS sequence"/>
</dbReference>
<dbReference type="InterPro" id="IPR013320">
    <property type="entry name" value="ConA-like_dom_sf"/>
</dbReference>
<proteinExistence type="predicted"/>
<gene>
    <name evidence="5" type="ORF">ISP15_08735</name>
</gene>
<dbReference type="SUPFAM" id="SSF49899">
    <property type="entry name" value="Concanavalin A-like lectins/glucanases"/>
    <property type="match status" value="1"/>
</dbReference>
<name>A0ABW8JH94_9GAMM</name>
<evidence type="ECO:0000259" key="4">
    <source>
        <dbReference type="Pfam" id="PF05567"/>
    </source>
</evidence>
<feature type="domain" description="PilY1 beta-propeller" evidence="4">
    <location>
        <begin position="613"/>
        <end position="1006"/>
    </location>
</feature>
<evidence type="ECO:0000256" key="2">
    <source>
        <dbReference type="ARBA" id="ARBA00022837"/>
    </source>
</evidence>
<sequence>MVQDGFTGTSAKLTWAPFNGACLTAGNNTGSIPACAGLSYYGSQTQKGLTNNADSVNYGALRLTNAADDENGAIISTSPFSSSAGIQVTFTTYTYGGDNSGGHGADGIGFYLLNGADAANVIAASANPSNSGKTNQWTLGAWGGSLGYSCSNSNTPYDGMTDAYLGLGMDEYGNFLNAGDNTYSGALNAANATGSTGVTTGSVSGLTGSGGPEYQPGRIGLRGYGNINLLSLQAVNSTATSSDVLNTCKNGGTYTYNTGKYNTTSTTTYSYTYQQSNGGGGGGFGFGGGGGGGTTTVTYSGSLYSKSGNSYTKAGSTSSSSDGYTGTGQAYGKISGNNGNSSYVAITITPNTVTTQTPITATATFPDYAAIPNAYVNLPSTTPLANENATSRSGATPVSYKLTVTEDGMLSLAYSWNGGNYQPVITNQSIQQSNGTMPASFLFGFGGSTGGSDNVHEITCFQAIPATETASSAGINVQQGAQVSSGTQVYLAYYHTTNWWGQVQAVELNGNSDGSVSFGTVNWDASCVLTGGACTSTGASNVAVQGPSSRNLLTWSGSAGITFAWANLTTTEKAWLNAGDNLGSDRVAYLQGDRTNEINFQGQGEFRARTSVLGDVIDSSPVWVGPPSTDYPDTWQDLSNSKDSLNENVSGVQAYSKFVSTEATRPNVVYEGANDGFLHAFSAGAYDKNGNYLTSGNNGQELMAYMPQAVLQTIHSATASLDYSSQNYAHNYFVDATPGTGDLFYNSAWHTWLVSGLGSGGNAIFAIDITDPSTTIGTSNILGEWSNSSNSPLTCSGDTTANPCMNHLGQTFGTPQIRRLHNGEWGIIFGNGFNNSVGDAGIYVMTIASDGSIDKTYYLSTGVGTPSNAQGPNGIAYVTPVDLDGDHITDYVYAGDYYGNVWRFDLTSSTAGSWGVTTYPNTSNGALFSTPSTAYSTKVGTNTVKATSYQPITTQVLALSVAPSTGNSSARILIEFGTGAVQPQSVTSTAVYAAGPQSLYGIWDWMMGSSGPGANYAGLSSSLAPGKNTPITTTTLQLQTATTYSATTSGGTTQSFETLTANTICFVGQSCNNSSGKTAAGTMYGWYLPLTNATGVSLGVDATGLPTQTEQVIYNPIEEVGAFVVNTTIPSNDSPLTCTTADNTGFTMALNPATGGAFAESFFPNPGASSSGTGTGTGSTGSGASGQFALYQGQAISGYGLGGTGSGSFVTYQGKTSYITQGQPQPQSTLVNPQDMATGSRLTWLQLH</sequence>
<feature type="region of interest" description="Disordered" evidence="3">
    <location>
        <begin position="1161"/>
        <end position="1181"/>
    </location>
</feature>
<dbReference type="Pfam" id="PF05567">
    <property type="entry name" value="T4P_PilY1"/>
    <property type="match status" value="1"/>
</dbReference>